<evidence type="ECO:0000259" key="9">
    <source>
        <dbReference type="Pfam" id="PF02811"/>
    </source>
</evidence>
<dbReference type="GO" id="GO:0005737">
    <property type="term" value="C:cytoplasm"/>
    <property type="evidence" value="ECO:0007669"/>
    <property type="project" value="TreeGrafter"/>
</dbReference>
<keyword evidence="4 8" id="KW-0028">Amino-acid biosynthesis</keyword>
<reference evidence="10 11" key="1">
    <citation type="journal article" date="2018" name="Genome Announc.">
        <title>Draft Genome Sequence of Lactococcus sp. Strain NtB2 (JCM 32569), Isolated from the Gut of the Higher Termite Nasutitermes takasagoensis.</title>
        <authorList>
            <person name="Noda S."/>
            <person name="Aihara C."/>
            <person name="Yuki M."/>
            <person name="Ohkuma M."/>
        </authorList>
    </citation>
    <scope>NUCLEOTIDE SEQUENCE [LARGE SCALE GENOMIC DNA]</scope>
    <source>
        <strain evidence="10 11">NtB2</strain>
    </source>
</reference>
<dbReference type="Pfam" id="PF02811">
    <property type="entry name" value="PHP"/>
    <property type="match status" value="1"/>
</dbReference>
<evidence type="ECO:0000313" key="11">
    <source>
        <dbReference type="Proteomes" id="UP000245021"/>
    </source>
</evidence>
<evidence type="ECO:0000256" key="1">
    <source>
        <dbReference type="ARBA" id="ARBA00004970"/>
    </source>
</evidence>
<organism evidence="10 11">
    <name type="scientific">Lactococcus termiticola</name>
    <dbReference type="NCBI Taxonomy" id="2169526"/>
    <lineage>
        <taxon>Bacteria</taxon>
        <taxon>Bacillati</taxon>
        <taxon>Bacillota</taxon>
        <taxon>Bacilli</taxon>
        <taxon>Lactobacillales</taxon>
        <taxon>Streptococcaceae</taxon>
        <taxon>Lactococcus</taxon>
    </lineage>
</organism>
<dbReference type="EC" id="3.1.3.15" evidence="3 8"/>
<evidence type="ECO:0000313" key="10">
    <source>
        <dbReference type="EMBL" id="GBG97224.1"/>
    </source>
</evidence>
<dbReference type="Proteomes" id="UP000245021">
    <property type="component" value="Unassembled WGS sequence"/>
</dbReference>
<dbReference type="InterPro" id="IPR016195">
    <property type="entry name" value="Pol/histidinol_Pase-like"/>
</dbReference>
<evidence type="ECO:0000256" key="7">
    <source>
        <dbReference type="ARBA" id="ARBA00049158"/>
    </source>
</evidence>
<dbReference type="RefSeq" id="WP_109246179.1">
    <property type="nucleotide sequence ID" value="NZ_BFFO01000008.1"/>
</dbReference>
<protein>
    <recommendedName>
        <fullName evidence="3 8">Histidinol-phosphatase</fullName>
        <shortName evidence="8">HolPase</shortName>
        <ecNumber evidence="3 8">3.1.3.15</ecNumber>
    </recommendedName>
</protein>
<proteinExistence type="inferred from homology"/>
<comment type="catalytic activity">
    <reaction evidence="7 8">
        <text>L-histidinol phosphate + H2O = L-histidinol + phosphate</text>
        <dbReference type="Rhea" id="RHEA:14465"/>
        <dbReference type="ChEBI" id="CHEBI:15377"/>
        <dbReference type="ChEBI" id="CHEBI:43474"/>
        <dbReference type="ChEBI" id="CHEBI:57699"/>
        <dbReference type="ChEBI" id="CHEBI:57980"/>
        <dbReference type="EC" id="3.1.3.15"/>
    </reaction>
</comment>
<dbReference type="SUPFAM" id="SSF89550">
    <property type="entry name" value="PHP domain-like"/>
    <property type="match status" value="1"/>
</dbReference>
<dbReference type="Gene3D" id="3.20.20.140">
    <property type="entry name" value="Metal-dependent hydrolases"/>
    <property type="match status" value="1"/>
</dbReference>
<feature type="domain" description="PHP" evidence="9">
    <location>
        <begin position="5"/>
        <end position="186"/>
    </location>
</feature>
<evidence type="ECO:0000256" key="2">
    <source>
        <dbReference type="ARBA" id="ARBA00009152"/>
    </source>
</evidence>
<comment type="caution">
    <text evidence="10">The sequence shown here is derived from an EMBL/GenBank/DDBJ whole genome shotgun (WGS) entry which is preliminary data.</text>
</comment>
<gene>
    <name evidence="10" type="ORF">NtB2_01362</name>
</gene>
<evidence type="ECO:0000256" key="6">
    <source>
        <dbReference type="ARBA" id="ARBA00023102"/>
    </source>
</evidence>
<name>A0A2R5HGT6_9LACT</name>
<dbReference type="NCBIfam" id="NF005597">
    <property type="entry name" value="PRK07329.1"/>
    <property type="match status" value="1"/>
</dbReference>
<dbReference type="InterPro" id="IPR010140">
    <property type="entry name" value="Histidinol_P_phosphatase_HisJ"/>
</dbReference>
<accession>A0A2R5HGT6</accession>
<sequence length="258" mass="30087">MPYHDQHLHTHFSFDSEADFESYLEAWPGKVVTTEHFDLSNPLTGGRDDIPDFKAYFKMLDDLKASYGDRLLSGIEIGYYQPREAEIQQILAPWDFDLKLLSVHHNDDFDYLEDKVAEMDFDAICQEYLDKLEYAVKRVPANVFAHWDYGLRLFELPVSRIKPYEGQLRRIFQKVIDQELAFEVNSKSIILYGHKEAYEYAIGLYQELGGKLFTLGSDGHFLEHFRLNFDDELIPWLKAQGIHELMVYEAGQASPCEI</sequence>
<dbReference type="GO" id="GO:0000105">
    <property type="term" value="P:L-histidine biosynthetic process"/>
    <property type="evidence" value="ECO:0007669"/>
    <property type="project" value="UniProtKB-UniRule"/>
</dbReference>
<keyword evidence="11" id="KW-1185">Reference proteome</keyword>
<comment type="pathway">
    <text evidence="1 8">Amino-acid biosynthesis; L-histidine biosynthesis; L-histidine from 5-phospho-alpha-D-ribose 1-diphosphate: step 8/9.</text>
</comment>
<evidence type="ECO:0000256" key="3">
    <source>
        <dbReference type="ARBA" id="ARBA00013085"/>
    </source>
</evidence>
<keyword evidence="5 8" id="KW-0378">Hydrolase</keyword>
<keyword evidence="6 8" id="KW-0368">Histidine biosynthesis</keyword>
<evidence type="ECO:0000256" key="8">
    <source>
        <dbReference type="RuleBase" id="RU366003"/>
    </source>
</evidence>
<evidence type="ECO:0000256" key="5">
    <source>
        <dbReference type="ARBA" id="ARBA00022801"/>
    </source>
</evidence>
<dbReference type="PANTHER" id="PTHR21039:SF0">
    <property type="entry name" value="HISTIDINOL-PHOSPHATASE"/>
    <property type="match status" value="1"/>
</dbReference>
<dbReference type="OrthoDB" id="9775255at2"/>
<dbReference type="PANTHER" id="PTHR21039">
    <property type="entry name" value="HISTIDINOL PHOSPHATASE-RELATED"/>
    <property type="match status" value="1"/>
</dbReference>
<dbReference type="GO" id="GO:0004401">
    <property type="term" value="F:histidinol-phosphatase activity"/>
    <property type="evidence" value="ECO:0007669"/>
    <property type="project" value="UniProtKB-UniRule"/>
</dbReference>
<comment type="similarity">
    <text evidence="2 8">Belongs to the PHP hydrolase family. HisK subfamily.</text>
</comment>
<evidence type="ECO:0000256" key="4">
    <source>
        <dbReference type="ARBA" id="ARBA00022605"/>
    </source>
</evidence>
<dbReference type="AlphaFoldDB" id="A0A2R5HGT6"/>
<dbReference type="InterPro" id="IPR004013">
    <property type="entry name" value="PHP_dom"/>
</dbReference>
<dbReference type="UniPathway" id="UPA00031">
    <property type="reaction ID" value="UER00013"/>
</dbReference>
<dbReference type="EMBL" id="BFFO01000008">
    <property type="protein sequence ID" value="GBG97224.1"/>
    <property type="molecule type" value="Genomic_DNA"/>
</dbReference>